<feature type="transmembrane region" description="Helical" evidence="1">
    <location>
        <begin position="110"/>
        <end position="131"/>
    </location>
</feature>
<dbReference type="PROSITE" id="PS51257">
    <property type="entry name" value="PROKAR_LIPOPROTEIN"/>
    <property type="match status" value="1"/>
</dbReference>
<keyword evidence="1" id="KW-1133">Transmembrane helix</keyword>
<accession>A0ABT9A3S0</accession>
<evidence type="ECO:0000313" key="3">
    <source>
        <dbReference type="Proteomes" id="UP001176468"/>
    </source>
</evidence>
<feature type="transmembrane region" description="Helical" evidence="1">
    <location>
        <begin position="77"/>
        <end position="98"/>
    </location>
</feature>
<feature type="transmembrane region" description="Helical" evidence="1">
    <location>
        <begin position="12"/>
        <end position="39"/>
    </location>
</feature>
<gene>
    <name evidence="2" type="ORF">Q5H94_19300</name>
</gene>
<comment type="caution">
    <text evidence="2">The sequence shown here is derived from an EMBL/GenBank/DDBJ whole genome shotgun (WGS) entry which is preliminary data.</text>
</comment>
<reference evidence="2" key="1">
    <citation type="submission" date="2023-07" db="EMBL/GenBank/DDBJ databases">
        <authorList>
            <person name="Kim M.K."/>
        </authorList>
    </citation>
    <scope>NUCLEOTIDE SEQUENCE</scope>
    <source>
        <strain evidence="2">CA1-15</strain>
    </source>
</reference>
<proteinExistence type="predicted"/>
<dbReference type="Proteomes" id="UP001176468">
    <property type="component" value="Unassembled WGS sequence"/>
</dbReference>
<keyword evidence="1" id="KW-0812">Transmembrane</keyword>
<keyword evidence="1" id="KW-0472">Membrane</keyword>
<keyword evidence="3" id="KW-1185">Reference proteome</keyword>
<sequence>MSATRSTNESFLWPLALAATAILGTLVTACMMPFVGVAVASAATMPRGRAALTIGGVWAINQMLGFGLLGFPLDAFALSWGAALLLASLAAMLVAATLLGTRRDFGWRLFAGFVAAFVAYEAALFAFALVAGGAGTFTLSIIAQLAANDALWFAALIALHLGLTRAAPGWFGAGLALRSA</sequence>
<name>A0ABT9A3S0_9SPHN</name>
<organism evidence="2 3">
    <name type="scientific">Sphingomonas immobilis</name>
    <dbReference type="NCBI Taxonomy" id="3063997"/>
    <lineage>
        <taxon>Bacteria</taxon>
        <taxon>Pseudomonadati</taxon>
        <taxon>Pseudomonadota</taxon>
        <taxon>Alphaproteobacteria</taxon>
        <taxon>Sphingomonadales</taxon>
        <taxon>Sphingomonadaceae</taxon>
        <taxon>Sphingomonas</taxon>
    </lineage>
</organism>
<feature type="transmembrane region" description="Helical" evidence="1">
    <location>
        <begin position="151"/>
        <end position="177"/>
    </location>
</feature>
<protein>
    <submittedName>
        <fullName evidence="2">Uncharacterized protein</fullName>
    </submittedName>
</protein>
<evidence type="ECO:0000256" key="1">
    <source>
        <dbReference type="SAM" id="Phobius"/>
    </source>
</evidence>
<dbReference type="RefSeq" id="WP_304562881.1">
    <property type="nucleotide sequence ID" value="NZ_JAUQSZ010000016.1"/>
</dbReference>
<dbReference type="EMBL" id="JAUQSZ010000016">
    <property type="protein sequence ID" value="MDO7844485.1"/>
    <property type="molecule type" value="Genomic_DNA"/>
</dbReference>
<feature type="transmembrane region" description="Helical" evidence="1">
    <location>
        <begin position="51"/>
        <end position="71"/>
    </location>
</feature>
<evidence type="ECO:0000313" key="2">
    <source>
        <dbReference type="EMBL" id="MDO7844485.1"/>
    </source>
</evidence>